<dbReference type="AlphaFoldDB" id="A0A2G2VLV8"/>
<dbReference type="Proteomes" id="UP000224567">
    <property type="component" value="Unassembled WGS sequence"/>
</dbReference>
<reference evidence="2 3" key="1">
    <citation type="journal article" date="2017" name="Genome Biol.">
        <title>New reference genome sequences of hot pepper reveal the massive evolution of plant disease-resistance genes by retroduplication.</title>
        <authorList>
            <person name="Kim S."/>
            <person name="Park J."/>
            <person name="Yeom S.I."/>
            <person name="Kim Y.M."/>
            <person name="Seo E."/>
            <person name="Kim K.T."/>
            <person name="Kim M.S."/>
            <person name="Lee J.M."/>
            <person name="Cheong K."/>
            <person name="Shin H.S."/>
            <person name="Kim S.B."/>
            <person name="Han K."/>
            <person name="Lee J."/>
            <person name="Park M."/>
            <person name="Lee H.A."/>
            <person name="Lee H.Y."/>
            <person name="Lee Y."/>
            <person name="Oh S."/>
            <person name="Lee J.H."/>
            <person name="Choi E."/>
            <person name="Choi E."/>
            <person name="Lee S.E."/>
            <person name="Jeon J."/>
            <person name="Kim H."/>
            <person name="Choi G."/>
            <person name="Song H."/>
            <person name="Lee J."/>
            <person name="Lee S.C."/>
            <person name="Kwon J.K."/>
            <person name="Lee H.Y."/>
            <person name="Koo N."/>
            <person name="Hong Y."/>
            <person name="Kim R.W."/>
            <person name="Kang W.H."/>
            <person name="Huh J.H."/>
            <person name="Kang B.C."/>
            <person name="Yang T.J."/>
            <person name="Lee Y.H."/>
            <person name="Bennetzen J.L."/>
            <person name="Choi D."/>
        </authorList>
    </citation>
    <scope>NUCLEOTIDE SEQUENCE [LARGE SCALE GENOMIC DNA]</scope>
    <source>
        <strain evidence="3">cv. PBC81</strain>
    </source>
</reference>
<dbReference type="OrthoDB" id="1302661at2759"/>
<reference evidence="3" key="2">
    <citation type="journal article" date="2017" name="J. Anim. Genet.">
        <title>Multiple reference genome sequences of hot pepper reveal the massive evolution of plant disease resistance genes by retroduplication.</title>
        <authorList>
            <person name="Kim S."/>
            <person name="Park J."/>
            <person name="Yeom S.-I."/>
            <person name="Kim Y.-M."/>
            <person name="Seo E."/>
            <person name="Kim K.-T."/>
            <person name="Kim M.-S."/>
            <person name="Lee J.M."/>
            <person name="Cheong K."/>
            <person name="Shin H.-S."/>
            <person name="Kim S.-B."/>
            <person name="Han K."/>
            <person name="Lee J."/>
            <person name="Park M."/>
            <person name="Lee H.-A."/>
            <person name="Lee H.-Y."/>
            <person name="Lee Y."/>
            <person name="Oh S."/>
            <person name="Lee J.H."/>
            <person name="Choi E."/>
            <person name="Choi E."/>
            <person name="Lee S.E."/>
            <person name="Jeon J."/>
            <person name="Kim H."/>
            <person name="Choi G."/>
            <person name="Song H."/>
            <person name="Lee J."/>
            <person name="Lee S.-C."/>
            <person name="Kwon J.-K."/>
            <person name="Lee H.-Y."/>
            <person name="Koo N."/>
            <person name="Hong Y."/>
            <person name="Kim R.W."/>
            <person name="Kang W.-H."/>
            <person name="Huh J.H."/>
            <person name="Kang B.-C."/>
            <person name="Yang T.-J."/>
            <person name="Lee Y.-H."/>
            <person name="Bennetzen J.L."/>
            <person name="Choi D."/>
        </authorList>
    </citation>
    <scope>NUCLEOTIDE SEQUENCE [LARGE SCALE GENOMIC DNA]</scope>
    <source>
        <strain evidence="3">cv. PBC81</strain>
    </source>
</reference>
<feature type="region of interest" description="Disordered" evidence="1">
    <location>
        <begin position="219"/>
        <end position="242"/>
    </location>
</feature>
<gene>
    <name evidence="2" type="ORF">CQW23_25749</name>
</gene>
<evidence type="ECO:0000313" key="3">
    <source>
        <dbReference type="Proteomes" id="UP000224567"/>
    </source>
</evidence>
<organism evidence="2 3">
    <name type="scientific">Capsicum baccatum</name>
    <name type="common">Peruvian pepper</name>
    <dbReference type="NCBI Taxonomy" id="33114"/>
    <lineage>
        <taxon>Eukaryota</taxon>
        <taxon>Viridiplantae</taxon>
        <taxon>Streptophyta</taxon>
        <taxon>Embryophyta</taxon>
        <taxon>Tracheophyta</taxon>
        <taxon>Spermatophyta</taxon>
        <taxon>Magnoliopsida</taxon>
        <taxon>eudicotyledons</taxon>
        <taxon>Gunneridae</taxon>
        <taxon>Pentapetalae</taxon>
        <taxon>asterids</taxon>
        <taxon>lamiids</taxon>
        <taxon>Solanales</taxon>
        <taxon>Solanaceae</taxon>
        <taxon>Solanoideae</taxon>
        <taxon>Capsiceae</taxon>
        <taxon>Capsicum</taxon>
    </lineage>
</organism>
<sequence length="271" mass="30417">MAVDDVVIIGGNYIGVWEEGPNYWKLKSSSKETVPIPLHHNGSYDDMVQSVIESGELEYEPNNVVIIYVMNEINVIPGSPTIPPPRPTIDEHDSFEDEILDAHPIDSEYHSMKLKDSIFSEEGGEKFDMMTTNNVESVNALLIAERDYPMASIFNSIAKRFLFSECPILEVLVNRYYLSILNHNNIDNPGRAINPDDEDLGDDELLNPRHAAEIATPANRRDRQVRFRHERRPVKPAFDDDDDLDGAGATGAIILPPLAPEAKFNITSTMI</sequence>
<keyword evidence="3" id="KW-1185">Reference proteome</keyword>
<proteinExistence type="predicted"/>
<dbReference type="EMBL" id="MLFT02000011">
    <property type="protein sequence ID" value="PHT33949.1"/>
    <property type="molecule type" value="Genomic_DNA"/>
</dbReference>
<comment type="caution">
    <text evidence="2">The sequence shown here is derived from an EMBL/GenBank/DDBJ whole genome shotgun (WGS) entry which is preliminary data.</text>
</comment>
<protein>
    <submittedName>
        <fullName evidence="2">Uncharacterized protein</fullName>
    </submittedName>
</protein>
<evidence type="ECO:0000313" key="2">
    <source>
        <dbReference type="EMBL" id="PHT33949.1"/>
    </source>
</evidence>
<accession>A0A2G2VLV8</accession>
<evidence type="ECO:0000256" key="1">
    <source>
        <dbReference type="SAM" id="MobiDB-lite"/>
    </source>
</evidence>
<name>A0A2G2VLV8_CAPBA</name>